<keyword evidence="4" id="KW-1185">Reference proteome</keyword>
<dbReference type="Pfam" id="PF19408">
    <property type="entry name" value="PKD_6"/>
    <property type="match status" value="11"/>
</dbReference>
<feature type="domain" description="BIG2" evidence="2">
    <location>
        <begin position="1464"/>
        <end position="1542"/>
    </location>
</feature>
<feature type="region of interest" description="Disordered" evidence="1">
    <location>
        <begin position="903"/>
        <end position="934"/>
    </location>
</feature>
<reference evidence="3 4" key="1">
    <citation type="journal article" date="2019" name="Environ. Microbiol.">
        <title>Species interactions and distinct microbial communities in high Arctic permafrost affected cryosols are associated with the CH4 and CO2 gas fluxes.</title>
        <authorList>
            <person name="Altshuler I."/>
            <person name="Hamel J."/>
            <person name="Turney S."/>
            <person name="Magnuson E."/>
            <person name="Levesque R."/>
            <person name="Greer C."/>
            <person name="Whyte L.G."/>
        </authorList>
    </citation>
    <scope>NUCLEOTIDE SEQUENCE [LARGE SCALE GENOMIC DNA]</scope>
    <source>
        <strain evidence="3 4">42</strain>
    </source>
</reference>
<feature type="compositionally biased region" description="Gly residues" evidence="1">
    <location>
        <begin position="911"/>
        <end position="934"/>
    </location>
</feature>
<organism evidence="3 4">
    <name type="scientific">Flavobacterium pectinovorum</name>
    <dbReference type="NCBI Taxonomy" id="29533"/>
    <lineage>
        <taxon>Bacteria</taxon>
        <taxon>Pseudomonadati</taxon>
        <taxon>Bacteroidota</taxon>
        <taxon>Flavobacteriia</taxon>
        <taxon>Flavobacteriales</taxon>
        <taxon>Flavobacteriaceae</taxon>
        <taxon>Flavobacterium</taxon>
    </lineage>
</organism>
<dbReference type="OrthoDB" id="1522652at2"/>
<dbReference type="InterPro" id="IPR008979">
    <property type="entry name" value="Galactose-bd-like_sf"/>
</dbReference>
<evidence type="ECO:0000259" key="2">
    <source>
        <dbReference type="SMART" id="SM00635"/>
    </source>
</evidence>
<comment type="caution">
    <text evidence="3">The sequence shown here is derived from an EMBL/GenBank/DDBJ whole genome shotgun (WGS) entry which is preliminary data.</text>
</comment>
<feature type="domain" description="BIG2" evidence="2">
    <location>
        <begin position="1899"/>
        <end position="1977"/>
    </location>
</feature>
<gene>
    <name evidence="3" type="ORF">EAH81_19535</name>
</gene>
<dbReference type="EMBL" id="RCZH01000014">
    <property type="protein sequence ID" value="TPG36268.1"/>
    <property type="molecule type" value="Genomic_DNA"/>
</dbReference>
<accession>A0A502EF26</accession>
<name>A0A502EF26_9FLAO</name>
<dbReference type="NCBIfam" id="NF033708">
    <property type="entry name" value="T9SS_Cterm_ChiA"/>
    <property type="match status" value="1"/>
</dbReference>
<feature type="domain" description="BIG2" evidence="2">
    <location>
        <begin position="657"/>
        <end position="744"/>
    </location>
</feature>
<feature type="domain" description="BIG2" evidence="2">
    <location>
        <begin position="1116"/>
        <end position="1194"/>
    </location>
</feature>
<feature type="domain" description="BIG2" evidence="2">
    <location>
        <begin position="1029"/>
        <end position="1107"/>
    </location>
</feature>
<evidence type="ECO:0000313" key="3">
    <source>
        <dbReference type="EMBL" id="TPG36268.1"/>
    </source>
</evidence>
<dbReference type="SUPFAM" id="SSF49785">
    <property type="entry name" value="Galactose-binding domain-like"/>
    <property type="match status" value="1"/>
</dbReference>
<feature type="domain" description="BIG2" evidence="2">
    <location>
        <begin position="1203"/>
        <end position="1281"/>
    </location>
</feature>
<dbReference type="InterPro" id="IPR045829">
    <property type="entry name" value="PKD_6"/>
</dbReference>
<evidence type="ECO:0000313" key="4">
    <source>
        <dbReference type="Proteomes" id="UP000319700"/>
    </source>
</evidence>
<protein>
    <submittedName>
        <fullName evidence="3">T9SS C-terminal target domain-containing protein</fullName>
    </submittedName>
</protein>
<feature type="domain" description="BIG2" evidence="2">
    <location>
        <begin position="1812"/>
        <end position="1890"/>
    </location>
</feature>
<evidence type="ECO:0000256" key="1">
    <source>
        <dbReference type="SAM" id="MobiDB-lite"/>
    </source>
</evidence>
<dbReference type="InterPro" id="IPR003343">
    <property type="entry name" value="Big_2"/>
</dbReference>
<proteinExistence type="predicted"/>
<dbReference type="SMART" id="SM00635">
    <property type="entry name" value="BID_2"/>
    <property type="match status" value="10"/>
</dbReference>
<feature type="domain" description="BIG2" evidence="2">
    <location>
        <begin position="1551"/>
        <end position="1629"/>
    </location>
</feature>
<dbReference type="RefSeq" id="WP_140510194.1">
    <property type="nucleotide sequence ID" value="NZ_RCZH01000014.1"/>
</dbReference>
<sequence length="2823" mass="283144">MIRKLLTNKKLLLSLVLFFTFFINYGQSASSYCFLAKPGSYTALTGTTNVPGLSATDDEAISTPITLPFNFTFGGSAYNQVKVSSNGWLTFGSTTNAAYSNTSANAGSSKPILFPLWDDLQNRTIPRYVVSGSAPNRVFKLEWSQQKWDFNANNDVISFQVWLYETTNVIEYYYNRGGTAVNNGSASIGIYDSNDTYLTLNNSSATPTAQPSTFTTNISTKPVNGQIYSFTPSVPASQAGPDQYSNNPVTLAANAPGTGNTGTWSIASGPNTSTSQFTTGGTTSPTATFTPSGSGTWALNWTISNGCGTSTDQILITNCSGNLITNGDFSTLPAGSSWTAATAKNNGIEINQETTYFSTTNGDYTAELDSQASLRQGPITVIPGLTYKVSFLYAKRPGTPETNSAVDFRVFEGATVTASGNTSTSSTTVPQMGSFTFTPTSSSIYVEFYNNTALTTYGTIIDNIVLLPGTQDVPVATTIPKGVYKTLTSCVGTSIGLDVDNVTDPSITYSWSVVSGLTTGVTYTPSANVKNPTITFSTSGLREFRVVASKGGCSGAPSSTFVKVLDLPTVYNVTGGGPYCSGGTGVLVGLDGSDAVSSTSNISYQLQRDGVDVAGAVVTGTGSAISFGLQTVAGTYTVVAKNTLVSTACSSNMNGSPVISISTPPTVSITGSSNICVNGTTKLSPTTGGTWVSNNPSIASVTNGGDILGLATGTATFTFTNTAAPNCSAITAVVNVSSSTIVFDSSTTYIIPAGVTNIQVECWGAGGGGGGSSNNPSAGGGGAGGSYVKNLSFTVTPNSTYTINVGTGGTVSTTGTGGTGGSSWFGSTTTILAVGGRGGVVGNSTTNNGTGGTAVAAGNVGGTATNTYGAAGGSANLTGTNRIAGNGSAGANGGAMTAGTTTNGNGAAGTAPGGGGAGGRNTNGTSSSGGVGGMGRVTITLPTPTASAGGNQTICQTGTALVSGASATNGTILWSHNGSGSLSNATTLTPTYTPASGDAGNTVTLTMTVSNGPCLSATATYNVVVTPTVGTPTAVTPAATTICQGSSNTTYTTSATNATSYTWTVSGSGNTISGTGTTGTVTWAAGFSGSATISVVANGCGTSSTVSTTVNVTTTVGTPTAVTPAATTICQGSSNTTYTTSATNATSYTWTVSGSGNTISGTGTTGTVTWAAGFSGSATISVVANGCGTSSTVSTTVNVTPTVGTPTAVTPAATTICQGSSNTTYTTSATNATSYTWTVSGSGNTISGTGTTGTVTWAAGFSGSATISVVANGCGTSSTVSTTVNVTPTVGTPTAVTPAATTICQGSSNTTYTTSATNATSYTWTVSGSGNTISGTGTTGTVTWAAGFSGLATISVKANGCGTSSTVSTTVTVTPTVGTPTAVTPAATTICQGSSNTTYTTSATNATSYTWTVSGSGNTISGTGTTGTVTWAAGFSGSATISVVANGCGTSSTVSTTVTVTPTVGTPTAITPATTTICQGSSNTTYTTSATNATSYTWTVSGSGNTISGAGTTGTVTWAAGFSGSATISVVANGCGTSSTVSTTVTVTPTVGTPTAVTPAATTICQGSSNTTYTTSATNATSYTWTVTGAGNTISGTGTTGTVTWAAGFSGSATISVKANGCSSSSTVSTTVTVTPTVGTPTAVTPATTTICQGSSNTTYTTSATNATSYTWTISGSGNTISGTGTTGTVTWAAGFSGSATISVVANGCGTSSTVSTTVTVTPTVGTPTAVTPAATTICQGSSNTTYTTSATNATSYTWTVTGAGNTISGTGTTGTVTWAAGFSGSATISVVANGCGTSSTVSTTVNVTPTVGTPTAVTPAATTICQGSSNTTYTTSATNATSYTWTISGSGNTISGTGTTGTVTWAAGFSGSATISVVANGCGTSSTVSTTVNVTPTVGTPTAVTPAATTICQGSSNTTYTTSATNATSYTWTVTGAGNTISGTGTTGTVTWAAGFSGSATISVKANGCSSSSTVSTTVTVTPNLSAVAITPTGGQALCLISSGTLLTVAETGGGTITPRQWGKRSVTGGTITPIASATAVTFTPTGANLGVGNWLIVCTSTPSCGSPIVSNEVSVTVSPDLAASVSIAASPSGAICAGTSVTFTATATNGGTTPTYQWFNGLTQVGTGSTYSSSTLANNDAIKVVMTSNASPCLTGSPATSNTITMTVNALPSTPITGTVTQPTCASSIGKIPLSNLPSGTWTITQGGSFPGITYTGTGSTYNVDNLAPGNYTFTVQGATNTCSSLASANVVINTASSKTWTGIKDSNWSDPANWNPSTAVPTPTDCVVIPDVATVPHAPAITGIGVVANAYTLNVNSNASLTVNSKNTLKVVGIVTVATSGSLIFQNDASLVQTTNAVNIGNIIYNRDTEPVRRYDFTYWSTPIVNSAQPYTLHDLSPNTLLDKYNSYDAQASAWDISLNGTRVMVPAVGYTVRAPQTFSLTNAAVYPAVFTGVPNNGDYSVPIYATKWSLVGNPYPSAIDADELININHLATPSVDVGSLYFWTHNSPPSNTPSVGGTYDYTSNDYAVYNLTGSTGTGAKLPDGSFGPPPTGEIAACQSFFMKASISGNVQFTNGMRIDGRNDQFYKTKKSNAIEKNRLWLNFTNAKGAFKQALVGYIEGATNDWDVNYDATSMNGNSFIDFYSINEALKLSIQGRAIPFVDSDRVPLGYKTTVAGDFTIAIDHADGLFNNQAIYLEDKVTGTVIDLRAANYTFTTAIGTFVDRFTIAYTKKTLGTGDFENLENSVFVSIKDKTIKVTATKETIKEVTIYDINGQLLYNKKKVGTAELQIPNLQSSNQVLLVKVTLENDFTTTKKIIFQ</sequence>
<feature type="domain" description="BIG2" evidence="2">
    <location>
        <begin position="1377"/>
        <end position="1455"/>
    </location>
</feature>
<feature type="domain" description="BIG2" evidence="2">
    <location>
        <begin position="1638"/>
        <end position="1716"/>
    </location>
</feature>
<dbReference type="Proteomes" id="UP000319700">
    <property type="component" value="Unassembled WGS sequence"/>
</dbReference>